<protein>
    <submittedName>
        <fullName evidence="1">Uncharacterized protein</fullName>
    </submittedName>
</protein>
<dbReference type="Proteomes" id="UP000827872">
    <property type="component" value="Linkage Group LG02"/>
</dbReference>
<evidence type="ECO:0000313" key="1">
    <source>
        <dbReference type="EMBL" id="KAH8014410.1"/>
    </source>
</evidence>
<evidence type="ECO:0000313" key="2">
    <source>
        <dbReference type="Proteomes" id="UP000827872"/>
    </source>
</evidence>
<name>A0ACB8G4V7_9SAUR</name>
<proteinExistence type="predicted"/>
<keyword evidence="2" id="KW-1185">Reference proteome</keyword>
<organism evidence="1 2">
    <name type="scientific">Sphaerodactylus townsendi</name>
    <dbReference type="NCBI Taxonomy" id="933632"/>
    <lineage>
        <taxon>Eukaryota</taxon>
        <taxon>Metazoa</taxon>
        <taxon>Chordata</taxon>
        <taxon>Craniata</taxon>
        <taxon>Vertebrata</taxon>
        <taxon>Euteleostomi</taxon>
        <taxon>Lepidosauria</taxon>
        <taxon>Squamata</taxon>
        <taxon>Bifurcata</taxon>
        <taxon>Gekkota</taxon>
        <taxon>Sphaerodactylidae</taxon>
        <taxon>Sphaerodactylus</taxon>
    </lineage>
</organism>
<dbReference type="EMBL" id="CM037615">
    <property type="protein sequence ID" value="KAH8014410.1"/>
    <property type="molecule type" value="Genomic_DNA"/>
</dbReference>
<reference evidence="1" key="1">
    <citation type="submission" date="2021-08" db="EMBL/GenBank/DDBJ databases">
        <title>The first chromosome-level gecko genome reveals the dynamic sex chromosomes of Neotropical dwarf geckos (Sphaerodactylidae: Sphaerodactylus).</title>
        <authorList>
            <person name="Pinto B.J."/>
            <person name="Keating S.E."/>
            <person name="Gamble T."/>
        </authorList>
    </citation>
    <scope>NUCLEOTIDE SEQUENCE</scope>
    <source>
        <strain evidence="1">TG3544</strain>
    </source>
</reference>
<comment type="caution">
    <text evidence="1">The sequence shown here is derived from an EMBL/GenBank/DDBJ whole genome shotgun (WGS) entry which is preliminary data.</text>
</comment>
<sequence length="111" mass="12880">MKAEQFQPYVNVLQLNICDEDTFSKDDDLYTVLFDVAKLHPGKTSRVTFKLNPQTWEELEIEFSLQYMAHRNGHRMAPAATNTNTNTGFLASASRWANWFRRIDIPRPPGF</sequence>
<accession>A0ACB8G4V7</accession>
<gene>
    <name evidence="1" type="ORF">K3G42_028983</name>
</gene>